<evidence type="ECO:0000256" key="3">
    <source>
        <dbReference type="ARBA" id="ARBA00023125"/>
    </source>
</evidence>
<evidence type="ECO:0000313" key="7">
    <source>
        <dbReference type="EMBL" id="SDZ31703.1"/>
    </source>
</evidence>
<keyword evidence="8" id="KW-1185">Reference proteome</keyword>
<dbReference type="OrthoDB" id="9816296at2"/>
<keyword evidence="2" id="KW-0805">Transcription regulation</keyword>
<dbReference type="PRINTS" id="PR00455">
    <property type="entry name" value="HTHTETR"/>
</dbReference>
<dbReference type="InterPro" id="IPR009057">
    <property type="entry name" value="Homeodomain-like_sf"/>
</dbReference>
<dbReference type="PANTHER" id="PTHR30055">
    <property type="entry name" value="HTH-TYPE TRANSCRIPTIONAL REGULATOR RUTR"/>
    <property type="match status" value="1"/>
</dbReference>
<evidence type="ECO:0000256" key="5">
    <source>
        <dbReference type="PROSITE-ProRule" id="PRU00335"/>
    </source>
</evidence>
<dbReference type="InterPro" id="IPR036271">
    <property type="entry name" value="Tet_transcr_reg_TetR-rel_C_sf"/>
</dbReference>
<protein>
    <submittedName>
        <fullName evidence="7">Transcriptional regulator, TetR family</fullName>
    </submittedName>
</protein>
<dbReference type="Pfam" id="PF00440">
    <property type="entry name" value="TetR_N"/>
    <property type="match status" value="1"/>
</dbReference>
<dbReference type="Gene3D" id="1.10.357.10">
    <property type="entry name" value="Tetracycline Repressor, domain 2"/>
    <property type="match status" value="1"/>
</dbReference>
<dbReference type="SUPFAM" id="SSF46689">
    <property type="entry name" value="Homeodomain-like"/>
    <property type="match status" value="1"/>
</dbReference>
<dbReference type="STRING" id="418495.SAMN05216215_105949"/>
<evidence type="ECO:0000259" key="6">
    <source>
        <dbReference type="PROSITE" id="PS50977"/>
    </source>
</evidence>
<dbReference type="InterPro" id="IPR039538">
    <property type="entry name" value="BetI_C"/>
</dbReference>
<sequence>MTAGDRAAERRAHLIGAVLDLIDGGGIPAVSMRAVATAAGVSLAQVQYYFRSKDQLIVEAFRHICRDVEGRAAAVGFDGPARSVLRALIDLWLPVDERLSRDARVWLAFSAEATTRPSLMSFAAAVDEELREAFAQILRRASESGELSPAADPVAAAAGLLAVIDGLVVQSLVLDEPERAGFLAPRVEAHLDLLFLSSREKGGGQGGVIEERT</sequence>
<dbReference type="RefSeq" id="WP_093276054.1">
    <property type="nucleotide sequence ID" value="NZ_FNOK01000059.1"/>
</dbReference>
<dbReference type="Pfam" id="PF13977">
    <property type="entry name" value="TetR_C_6"/>
    <property type="match status" value="1"/>
</dbReference>
<evidence type="ECO:0000256" key="1">
    <source>
        <dbReference type="ARBA" id="ARBA00022491"/>
    </source>
</evidence>
<name>A0A1H3S0X2_9PSEU</name>
<accession>A0A1H3S0X2</accession>
<dbReference type="EMBL" id="FNOK01000059">
    <property type="protein sequence ID" value="SDZ31703.1"/>
    <property type="molecule type" value="Genomic_DNA"/>
</dbReference>
<gene>
    <name evidence="7" type="ORF">SAMN05216215_105949</name>
</gene>
<dbReference type="Proteomes" id="UP000199529">
    <property type="component" value="Unassembled WGS sequence"/>
</dbReference>
<evidence type="ECO:0000313" key="8">
    <source>
        <dbReference type="Proteomes" id="UP000199529"/>
    </source>
</evidence>
<evidence type="ECO:0000256" key="4">
    <source>
        <dbReference type="ARBA" id="ARBA00023163"/>
    </source>
</evidence>
<reference evidence="8" key="1">
    <citation type="submission" date="2016-10" db="EMBL/GenBank/DDBJ databases">
        <authorList>
            <person name="Varghese N."/>
            <person name="Submissions S."/>
        </authorList>
    </citation>
    <scope>NUCLEOTIDE SEQUENCE [LARGE SCALE GENOMIC DNA]</scope>
    <source>
        <strain evidence="8">CGMCC 4.3530</strain>
    </source>
</reference>
<organism evidence="7 8">
    <name type="scientific">Saccharopolyspora shandongensis</name>
    <dbReference type="NCBI Taxonomy" id="418495"/>
    <lineage>
        <taxon>Bacteria</taxon>
        <taxon>Bacillati</taxon>
        <taxon>Actinomycetota</taxon>
        <taxon>Actinomycetes</taxon>
        <taxon>Pseudonocardiales</taxon>
        <taxon>Pseudonocardiaceae</taxon>
        <taxon>Saccharopolyspora</taxon>
    </lineage>
</organism>
<keyword evidence="4" id="KW-0804">Transcription</keyword>
<dbReference type="GO" id="GO:0003700">
    <property type="term" value="F:DNA-binding transcription factor activity"/>
    <property type="evidence" value="ECO:0007669"/>
    <property type="project" value="TreeGrafter"/>
</dbReference>
<dbReference type="PROSITE" id="PS50977">
    <property type="entry name" value="HTH_TETR_2"/>
    <property type="match status" value="1"/>
</dbReference>
<evidence type="ECO:0000256" key="2">
    <source>
        <dbReference type="ARBA" id="ARBA00023015"/>
    </source>
</evidence>
<dbReference type="SUPFAM" id="SSF48498">
    <property type="entry name" value="Tetracyclin repressor-like, C-terminal domain"/>
    <property type="match status" value="1"/>
</dbReference>
<dbReference type="GO" id="GO:0000976">
    <property type="term" value="F:transcription cis-regulatory region binding"/>
    <property type="evidence" value="ECO:0007669"/>
    <property type="project" value="TreeGrafter"/>
</dbReference>
<proteinExistence type="predicted"/>
<dbReference type="InterPro" id="IPR050109">
    <property type="entry name" value="HTH-type_TetR-like_transc_reg"/>
</dbReference>
<feature type="DNA-binding region" description="H-T-H motif" evidence="5">
    <location>
        <begin position="31"/>
        <end position="50"/>
    </location>
</feature>
<keyword evidence="1" id="KW-0678">Repressor</keyword>
<keyword evidence="3 5" id="KW-0238">DNA-binding</keyword>
<dbReference type="PANTHER" id="PTHR30055:SF234">
    <property type="entry name" value="HTH-TYPE TRANSCRIPTIONAL REGULATOR BETI"/>
    <property type="match status" value="1"/>
</dbReference>
<feature type="domain" description="HTH tetR-type" evidence="6">
    <location>
        <begin position="8"/>
        <end position="68"/>
    </location>
</feature>
<dbReference type="InterPro" id="IPR001647">
    <property type="entry name" value="HTH_TetR"/>
</dbReference>
<dbReference type="AlphaFoldDB" id="A0A1H3S0X2"/>